<comment type="caution">
    <text evidence="5">The sequence shown here is derived from an EMBL/GenBank/DDBJ whole genome shotgun (WGS) entry which is preliminary data.</text>
</comment>
<dbReference type="SUPFAM" id="SSF46785">
    <property type="entry name" value="Winged helix' DNA-binding domain"/>
    <property type="match status" value="1"/>
</dbReference>
<keyword evidence="1" id="KW-0805">Transcription regulation</keyword>
<evidence type="ECO:0000256" key="3">
    <source>
        <dbReference type="ARBA" id="ARBA00023163"/>
    </source>
</evidence>
<dbReference type="EMBL" id="BAABHK010000002">
    <property type="protein sequence ID" value="GAA4623057.1"/>
    <property type="molecule type" value="Genomic_DNA"/>
</dbReference>
<accession>A0ABP8U5U0</accession>
<evidence type="ECO:0000256" key="2">
    <source>
        <dbReference type="ARBA" id="ARBA00023125"/>
    </source>
</evidence>
<dbReference type="PROSITE" id="PS01117">
    <property type="entry name" value="HTH_MARR_1"/>
    <property type="match status" value="1"/>
</dbReference>
<evidence type="ECO:0000259" key="4">
    <source>
        <dbReference type="PROSITE" id="PS50995"/>
    </source>
</evidence>
<reference evidence="6" key="1">
    <citation type="journal article" date="2019" name="Int. J. Syst. Evol. Microbiol.">
        <title>The Global Catalogue of Microorganisms (GCM) 10K type strain sequencing project: providing services to taxonomists for standard genome sequencing and annotation.</title>
        <authorList>
            <consortium name="The Broad Institute Genomics Platform"/>
            <consortium name="The Broad Institute Genome Sequencing Center for Infectious Disease"/>
            <person name="Wu L."/>
            <person name="Ma J."/>
        </authorList>
    </citation>
    <scope>NUCLEOTIDE SEQUENCE [LARGE SCALE GENOMIC DNA]</scope>
    <source>
        <strain evidence="6">JCM 17939</strain>
    </source>
</reference>
<proteinExistence type="predicted"/>
<organism evidence="5 6">
    <name type="scientific">Actinoallomurus vinaceus</name>
    <dbReference type="NCBI Taxonomy" id="1080074"/>
    <lineage>
        <taxon>Bacteria</taxon>
        <taxon>Bacillati</taxon>
        <taxon>Actinomycetota</taxon>
        <taxon>Actinomycetes</taxon>
        <taxon>Streptosporangiales</taxon>
        <taxon>Thermomonosporaceae</taxon>
        <taxon>Actinoallomurus</taxon>
    </lineage>
</organism>
<keyword evidence="6" id="KW-1185">Reference proteome</keyword>
<dbReference type="InterPro" id="IPR036388">
    <property type="entry name" value="WH-like_DNA-bd_sf"/>
</dbReference>
<feature type="domain" description="HTH marR-type" evidence="4">
    <location>
        <begin position="1"/>
        <end position="133"/>
    </location>
</feature>
<dbReference type="InterPro" id="IPR052526">
    <property type="entry name" value="HTH-type_Bedaq_tolerance"/>
</dbReference>
<dbReference type="Gene3D" id="1.10.10.10">
    <property type="entry name" value="Winged helix-like DNA-binding domain superfamily/Winged helix DNA-binding domain"/>
    <property type="match status" value="1"/>
</dbReference>
<evidence type="ECO:0000256" key="1">
    <source>
        <dbReference type="ARBA" id="ARBA00023015"/>
    </source>
</evidence>
<dbReference type="Pfam" id="PF12802">
    <property type="entry name" value="MarR_2"/>
    <property type="match status" value="1"/>
</dbReference>
<dbReference type="PANTHER" id="PTHR39515:SF2">
    <property type="entry name" value="HTH-TYPE TRANSCRIPTIONAL REGULATOR RV0880"/>
    <property type="match status" value="1"/>
</dbReference>
<dbReference type="PROSITE" id="PS50995">
    <property type="entry name" value="HTH_MARR_2"/>
    <property type="match status" value="1"/>
</dbReference>
<dbReference type="Proteomes" id="UP001501442">
    <property type="component" value="Unassembled WGS sequence"/>
</dbReference>
<evidence type="ECO:0000313" key="6">
    <source>
        <dbReference type="Proteomes" id="UP001501442"/>
    </source>
</evidence>
<dbReference type="SMART" id="SM00347">
    <property type="entry name" value="HTH_MARR"/>
    <property type="match status" value="1"/>
</dbReference>
<dbReference type="PRINTS" id="PR00598">
    <property type="entry name" value="HTHMARR"/>
</dbReference>
<gene>
    <name evidence="5" type="ORF">GCM10023196_017700</name>
</gene>
<evidence type="ECO:0000313" key="5">
    <source>
        <dbReference type="EMBL" id="GAA4623057.1"/>
    </source>
</evidence>
<dbReference type="InterPro" id="IPR036390">
    <property type="entry name" value="WH_DNA-bd_sf"/>
</dbReference>
<keyword evidence="2" id="KW-0238">DNA-binding</keyword>
<dbReference type="PANTHER" id="PTHR39515">
    <property type="entry name" value="CONSERVED PROTEIN"/>
    <property type="match status" value="1"/>
</dbReference>
<dbReference type="RefSeq" id="WP_345430156.1">
    <property type="nucleotide sequence ID" value="NZ_BAABHK010000002.1"/>
</dbReference>
<sequence>MENTAEVVFRGATSLAQRMRSERPRDGLTLSMVSVLDHLDRSGPLTPGVLAERQKVEPQTMTRTLTRLEEEGLIDRVPDQADRRRLRIRLTDTGRERLADHLRPRVAWLDQAMERLTPTERELLRLAGALMESLASWDDPAVAP</sequence>
<dbReference type="InterPro" id="IPR000835">
    <property type="entry name" value="HTH_MarR-typ"/>
</dbReference>
<dbReference type="InterPro" id="IPR023187">
    <property type="entry name" value="Tscrpt_reg_MarR-type_CS"/>
</dbReference>
<protein>
    <submittedName>
        <fullName evidence="5">MarR family transcriptional regulator</fullName>
    </submittedName>
</protein>
<keyword evidence="3" id="KW-0804">Transcription</keyword>
<name>A0ABP8U5U0_9ACTN</name>